<feature type="compositionally biased region" description="Basic and acidic residues" evidence="1">
    <location>
        <begin position="208"/>
        <end position="222"/>
    </location>
</feature>
<dbReference type="Proteomes" id="UP000812966">
    <property type="component" value="Unassembled WGS sequence"/>
</dbReference>
<evidence type="ECO:0000313" key="2">
    <source>
        <dbReference type="EMBL" id="KAG7571403.1"/>
    </source>
</evidence>
<protein>
    <submittedName>
        <fullName evidence="2">Uncharacterized protein</fullName>
    </submittedName>
</protein>
<feature type="region of interest" description="Disordered" evidence="1">
    <location>
        <begin position="18"/>
        <end position="222"/>
    </location>
</feature>
<feature type="compositionally biased region" description="Basic and acidic residues" evidence="1">
    <location>
        <begin position="173"/>
        <end position="194"/>
    </location>
</feature>
<proteinExistence type="predicted"/>
<keyword evidence="3" id="KW-1185">Reference proteome</keyword>
<dbReference type="EMBL" id="JABELV010000007">
    <property type="protein sequence ID" value="KAG7571403.1"/>
    <property type="molecule type" value="Genomic_DNA"/>
</dbReference>
<feature type="compositionally biased region" description="Basic and acidic residues" evidence="1">
    <location>
        <begin position="52"/>
        <end position="62"/>
    </location>
</feature>
<evidence type="ECO:0000313" key="3">
    <source>
        <dbReference type="Proteomes" id="UP000812966"/>
    </source>
</evidence>
<sequence>MPRLAFPLALRLPTPHLAAAPSRPFHTSPCAQKKFKPQKPFLLPGQTLGQQRQERKRLEKKMLAIKRGRAPPLGAPSTRVRPDSDWRSGSRSASWQEESRGSGREDRARYGSGSGSKPQFRSEERSRSDSPTSFGLKAGSRGRDYGEDRASTADPYDEDERPFGLKHPLSLSKDTKPLGDDYVDAEHEQGEEKRRRPVLKHTRGSRPVTDRPRQSNRVEVEVDGASESRLEFCFPWVSWSKNGVV</sequence>
<comment type="caution">
    <text evidence="2">The sequence shown here is derived from an EMBL/GenBank/DDBJ whole genome shotgun (WGS) entry which is preliminary data.</text>
</comment>
<feature type="compositionally biased region" description="Basic and acidic residues" evidence="1">
    <location>
        <begin position="97"/>
        <end position="109"/>
    </location>
</feature>
<name>A0A8K0NT64_9TREE</name>
<organism evidence="2 3">
    <name type="scientific">Filobasidium floriforme</name>
    <dbReference type="NCBI Taxonomy" id="5210"/>
    <lineage>
        <taxon>Eukaryota</taxon>
        <taxon>Fungi</taxon>
        <taxon>Dikarya</taxon>
        <taxon>Basidiomycota</taxon>
        <taxon>Agaricomycotina</taxon>
        <taxon>Tremellomycetes</taxon>
        <taxon>Filobasidiales</taxon>
        <taxon>Filobasidiaceae</taxon>
        <taxon>Filobasidium</taxon>
    </lineage>
</organism>
<gene>
    <name evidence="2" type="ORF">FFLO_00586</name>
</gene>
<dbReference type="AlphaFoldDB" id="A0A8K0NT64"/>
<evidence type="ECO:0000256" key="1">
    <source>
        <dbReference type="SAM" id="MobiDB-lite"/>
    </source>
</evidence>
<feature type="compositionally biased region" description="Basic residues" evidence="1">
    <location>
        <begin position="195"/>
        <end position="204"/>
    </location>
</feature>
<reference evidence="2" key="1">
    <citation type="submission" date="2020-04" db="EMBL/GenBank/DDBJ databases">
        <title>Analysis of mating type loci in Filobasidium floriforme.</title>
        <authorList>
            <person name="Nowrousian M."/>
        </authorList>
    </citation>
    <scope>NUCLEOTIDE SEQUENCE</scope>
    <source>
        <strain evidence="2">CBS 6242</strain>
    </source>
</reference>
<feature type="compositionally biased region" description="Basic and acidic residues" evidence="1">
    <location>
        <begin position="141"/>
        <end position="151"/>
    </location>
</feature>
<accession>A0A8K0NT64</accession>